<evidence type="ECO:0000313" key="2">
    <source>
        <dbReference type="Proteomes" id="UP000002220"/>
    </source>
</evidence>
<proteinExistence type="predicted"/>
<sequence length="186" mass="20810" precursor="true">MHNFLRLLAVSFTAAAVGCIGIMRANEFKILPALATAQADASSFEFEVVPKMWESIDILPLCMVFYTPPPHDLDLDYVKPEDSGYEILVIEEAWIEFEDGKTTSLVSRSEPLQLLFNDVKDKDGNVNRKASYRFEAAVSQIASFEIRMSGRMLMLDGTEQAFNMTRQIDGAVKTSVHDFATWCGAI</sequence>
<dbReference type="KEGG" id="plm:Plim_2296"/>
<dbReference type="PROSITE" id="PS51257">
    <property type="entry name" value="PROKAR_LIPOPROTEIN"/>
    <property type="match status" value="1"/>
</dbReference>
<protein>
    <recommendedName>
        <fullName evidence="3">Lipoprotein</fullName>
    </recommendedName>
</protein>
<dbReference type="Proteomes" id="UP000002220">
    <property type="component" value="Chromosome"/>
</dbReference>
<name>D5SNK8_PLAL2</name>
<gene>
    <name evidence="1" type="ordered locus">Plim_2296</name>
</gene>
<dbReference type="EMBL" id="CP001744">
    <property type="protein sequence ID" value="ADG68122.1"/>
    <property type="molecule type" value="Genomic_DNA"/>
</dbReference>
<organism evidence="1 2">
    <name type="scientific">Planctopirus limnophila (strain ATCC 43296 / DSM 3776 / IFAM 1008 / Mu 290)</name>
    <name type="common">Planctomyces limnophilus</name>
    <dbReference type="NCBI Taxonomy" id="521674"/>
    <lineage>
        <taxon>Bacteria</taxon>
        <taxon>Pseudomonadati</taxon>
        <taxon>Planctomycetota</taxon>
        <taxon>Planctomycetia</taxon>
        <taxon>Planctomycetales</taxon>
        <taxon>Planctomycetaceae</taxon>
        <taxon>Planctopirus</taxon>
    </lineage>
</organism>
<dbReference type="HOGENOM" id="CLU_1453180_0_0_0"/>
<dbReference type="AlphaFoldDB" id="D5SNK8"/>
<accession>D5SNK8</accession>
<keyword evidence="2" id="KW-1185">Reference proteome</keyword>
<evidence type="ECO:0000313" key="1">
    <source>
        <dbReference type="EMBL" id="ADG68122.1"/>
    </source>
</evidence>
<evidence type="ECO:0008006" key="3">
    <source>
        <dbReference type="Google" id="ProtNLM"/>
    </source>
</evidence>
<reference evidence="1 2" key="1">
    <citation type="journal article" date="2010" name="Stand. Genomic Sci.">
        <title>Complete genome sequence of Planctomyces limnophilus type strain (Mu 290).</title>
        <authorList>
            <person name="Labutti K."/>
            <person name="Sikorski J."/>
            <person name="Schneider S."/>
            <person name="Nolan M."/>
            <person name="Lucas S."/>
            <person name="Glavina Del Rio T."/>
            <person name="Tice H."/>
            <person name="Cheng J.F."/>
            <person name="Goodwin L."/>
            <person name="Pitluck S."/>
            <person name="Liolios K."/>
            <person name="Ivanova N."/>
            <person name="Mavromatis K."/>
            <person name="Mikhailova N."/>
            <person name="Pati A."/>
            <person name="Chen A."/>
            <person name="Palaniappan K."/>
            <person name="Land M."/>
            <person name="Hauser L."/>
            <person name="Chang Y.J."/>
            <person name="Jeffries C.D."/>
            <person name="Tindall B.J."/>
            <person name="Rohde M."/>
            <person name="Goker M."/>
            <person name="Woyke T."/>
            <person name="Bristow J."/>
            <person name="Eisen J.A."/>
            <person name="Markowitz V."/>
            <person name="Hugenholtz P."/>
            <person name="Kyrpides N.C."/>
            <person name="Klenk H.P."/>
            <person name="Lapidus A."/>
        </authorList>
    </citation>
    <scope>NUCLEOTIDE SEQUENCE [LARGE SCALE GENOMIC DNA]</scope>
    <source>
        <strain evidence="2">ATCC 43296 / DSM 3776 / IFAM 1008 / 290</strain>
    </source>
</reference>